<sequence length="30" mass="3291">MINASKPSNLSHQMLEIQMLGKSTIGAMMK</sequence>
<proteinExistence type="predicted"/>
<dbReference type="AlphaFoldDB" id="A0A0A9ATR0"/>
<organism evidence="1">
    <name type="scientific">Arundo donax</name>
    <name type="common">Giant reed</name>
    <name type="synonym">Donax arundinaceus</name>
    <dbReference type="NCBI Taxonomy" id="35708"/>
    <lineage>
        <taxon>Eukaryota</taxon>
        <taxon>Viridiplantae</taxon>
        <taxon>Streptophyta</taxon>
        <taxon>Embryophyta</taxon>
        <taxon>Tracheophyta</taxon>
        <taxon>Spermatophyta</taxon>
        <taxon>Magnoliopsida</taxon>
        <taxon>Liliopsida</taxon>
        <taxon>Poales</taxon>
        <taxon>Poaceae</taxon>
        <taxon>PACMAD clade</taxon>
        <taxon>Arundinoideae</taxon>
        <taxon>Arundineae</taxon>
        <taxon>Arundo</taxon>
    </lineage>
</organism>
<accession>A0A0A9ATR0</accession>
<reference evidence="1" key="1">
    <citation type="submission" date="2014-09" db="EMBL/GenBank/DDBJ databases">
        <authorList>
            <person name="Magalhaes I.L.F."/>
            <person name="Oliveira U."/>
            <person name="Santos F.R."/>
            <person name="Vidigal T.H.D.A."/>
            <person name="Brescovit A.D."/>
            <person name="Santos A.J."/>
        </authorList>
    </citation>
    <scope>NUCLEOTIDE SEQUENCE</scope>
    <source>
        <tissue evidence="1">Shoot tissue taken approximately 20 cm above the soil surface</tissue>
    </source>
</reference>
<protein>
    <submittedName>
        <fullName evidence="1">Uncharacterized protein</fullName>
    </submittedName>
</protein>
<name>A0A0A9ATR0_ARUDO</name>
<dbReference type="EMBL" id="GBRH01244632">
    <property type="protein sequence ID" value="JAD53263.1"/>
    <property type="molecule type" value="Transcribed_RNA"/>
</dbReference>
<evidence type="ECO:0000313" key="1">
    <source>
        <dbReference type="EMBL" id="JAD53263.1"/>
    </source>
</evidence>
<reference evidence="1" key="2">
    <citation type="journal article" date="2015" name="Data Brief">
        <title>Shoot transcriptome of the giant reed, Arundo donax.</title>
        <authorList>
            <person name="Barrero R.A."/>
            <person name="Guerrero F.D."/>
            <person name="Moolhuijzen P."/>
            <person name="Goolsby J.A."/>
            <person name="Tidwell J."/>
            <person name="Bellgard S.E."/>
            <person name="Bellgard M.I."/>
        </authorList>
    </citation>
    <scope>NUCLEOTIDE SEQUENCE</scope>
    <source>
        <tissue evidence="1">Shoot tissue taken approximately 20 cm above the soil surface</tissue>
    </source>
</reference>